<organism evidence="1 2">
    <name type="scientific">Neofusicoccum parvum</name>
    <dbReference type="NCBI Taxonomy" id="310453"/>
    <lineage>
        <taxon>Eukaryota</taxon>
        <taxon>Fungi</taxon>
        <taxon>Dikarya</taxon>
        <taxon>Ascomycota</taxon>
        <taxon>Pezizomycotina</taxon>
        <taxon>Dothideomycetes</taxon>
        <taxon>Dothideomycetes incertae sedis</taxon>
        <taxon>Botryosphaeriales</taxon>
        <taxon>Botryosphaeriaceae</taxon>
        <taxon>Neofusicoccum</taxon>
    </lineage>
</organism>
<gene>
    <name evidence="1" type="primary">g3801</name>
    <name evidence="1" type="ORF">NpPPO83_00003801</name>
</gene>
<dbReference type="EMBL" id="BSXG01000057">
    <property type="protein sequence ID" value="GME29218.1"/>
    <property type="molecule type" value="Genomic_DNA"/>
</dbReference>
<evidence type="ECO:0000313" key="2">
    <source>
        <dbReference type="Proteomes" id="UP001165186"/>
    </source>
</evidence>
<reference evidence="1" key="1">
    <citation type="submission" date="2024-09" db="EMBL/GenBank/DDBJ databases">
        <title>Draft Genome Sequences of Neofusicoccum parvum.</title>
        <authorList>
            <person name="Ashida A."/>
            <person name="Camagna M."/>
            <person name="Tanaka A."/>
            <person name="Takemoto D."/>
        </authorList>
    </citation>
    <scope>NUCLEOTIDE SEQUENCE</scope>
    <source>
        <strain evidence="1">PPO83</strain>
    </source>
</reference>
<comment type="caution">
    <text evidence="1">The sequence shown here is derived from an EMBL/GenBank/DDBJ whole genome shotgun (WGS) entry which is preliminary data.</text>
</comment>
<name>A0ACB5S8Z1_9PEZI</name>
<sequence>MRSIFLALSCAWLAPAISIWDPTGPYHVGYTQHVFNHTTPNDPTEPGTFMLATIYYPTLVVPNTTVPYMDPIAAGIFEKTIGMTPGSLSRLTTRLQFQTSTLIGTDPAYGNGTSPYPTIIFTPGAGVPAVAYTAYLSELASHGYAVVAIDHPGEAPYLALPYGGGGVYGYPDFAAYPPTLAEAFQVYAFRLSDTAALMSDAFLPALVRSFAAPFNLSHFAVFGHSVGGAAAAGVMAANDSKARLFRAGVNLDGTLPQLADENFQPDPTKVPVDLKRPFVQLASEAHTGDGTWEAFDRAQSGWLRDVAINGTRHLDYSDIPLWIDLLEQRNVTNGTWVGPADGVRVTQLVNAVLKGLFGSVGGESLGEVDEWLEKAPEFFPVYEHDP</sequence>
<evidence type="ECO:0000313" key="1">
    <source>
        <dbReference type="EMBL" id="GME29218.1"/>
    </source>
</evidence>
<proteinExistence type="predicted"/>
<dbReference type="Proteomes" id="UP001165186">
    <property type="component" value="Unassembled WGS sequence"/>
</dbReference>
<accession>A0ACB5S8Z1</accession>
<keyword evidence="2" id="KW-1185">Reference proteome</keyword>
<protein>
    <submittedName>
        <fullName evidence="1">Uncharacterized protein</fullName>
    </submittedName>
</protein>